<gene>
    <name evidence="1" type="ORF">NCTC11967_01976</name>
</gene>
<evidence type="ECO:0008006" key="3">
    <source>
        <dbReference type="Google" id="ProtNLM"/>
    </source>
</evidence>
<accession>A0AB38FUF6</accession>
<proteinExistence type="predicted"/>
<comment type="caution">
    <text evidence="1">The sequence shown here is derived from an EMBL/GenBank/DDBJ whole genome shotgun (WGS) entry which is preliminary data.</text>
</comment>
<evidence type="ECO:0000313" key="2">
    <source>
        <dbReference type="Proteomes" id="UP000251313"/>
    </source>
</evidence>
<protein>
    <recommendedName>
        <fullName evidence="3">DUF3987 domain-containing protein</fullName>
    </recommendedName>
</protein>
<organism evidence="1 2">
    <name type="scientific">Yokenella regensburgei</name>
    <dbReference type="NCBI Taxonomy" id="158877"/>
    <lineage>
        <taxon>Bacteria</taxon>
        <taxon>Pseudomonadati</taxon>
        <taxon>Pseudomonadota</taxon>
        <taxon>Gammaproteobacteria</taxon>
        <taxon>Enterobacterales</taxon>
        <taxon>Enterobacteriaceae</taxon>
        <taxon>Yokenella</taxon>
    </lineage>
</organism>
<dbReference type="EMBL" id="UAVL01000009">
    <property type="protein sequence ID" value="SQA62958.1"/>
    <property type="molecule type" value="Genomic_DNA"/>
</dbReference>
<evidence type="ECO:0000313" key="1">
    <source>
        <dbReference type="EMBL" id="SQA62958.1"/>
    </source>
</evidence>
<dbReference type="Pfam" id="PF13148">
    <property type="entry name" value="DUF3987"/>
    <property type="match status" value="1"/>
</dbReference>
<dbReference type="RefSeq" id="WP_167829715.1">
    <property type="nucleotide sequence ID" value="NZ_UAVL01000009.1"/>
</dbReference>
<reference evidence="1 2" key="1">
    <citation type="submission" date="2018-06" db="EMBL/GenBank/DDBJ databases">
        <authorList>
            <consortium name="Pathogen Informatics"/>
            <person name="Doyle S."/>
        </authorList>
    </citation>
    <scope>NUCLEOTIDE SEQUENCE [LARGE SCALE GENOMIC DNA]</scope>
    <source>
        <strain evidence="1 2">NCTC11967</strain>
    </source>
</reference>
<dbReference type="AlphaFoldDB" id="A0AB38FUF6"/>
<sequence>MKKSDFQWVKLSTRAERSEFANEQPLPPYPEHLFSVALSEPLNELHRNTRIPDELTGNIVLSAASLACQSLIEVIHPHTSVPEPCSLYFFTIAESGAGKSTIKNKVMKPFYDFDEKMRLEHIKQMSAYDAKFEIWKCKRKALVRNLNKAIDRNYSGEPESRELEKHNKARPHPPILPQIIYNDTSATDLIQGLSQYSDAGLITDEAITYFGSRPKSKIGFLNNAWDGSPYHFRRSGKTDCHFTPCLTASLMTQTAIFDGFMEAHGDVFKESGFLSRFLFSRIDDLKHFAEGTHSSKTTWSAINNFHQLLNDLLDKKKTRIDEQTTTRKQLRLSPAATTLWEKHREQLLLKMVPAGELYYIRDFAAKASANVLRLSAIFQYLSNECEEEINEDIMQNCTGIIDWYLNAINRIFFYTPERLRFIQDVKKLYRFILNGCIKNKNSRFITFSEIEQLGPNNLRRLEKLMPVLNHLIGQGEVKIRRDTLNETIMLVARNHEGLYLMPGNKRSDNIQEADSTPFTPNFYIDLEDIRLNTKQETKSG</sequence>
<dbReference type="InterPro" id="IPR025048">
    <property type="entry name" value="DUF3987"/>
</dbReference>
<dbReference type="Proteomes" id="UP000251313">
    <property type="component" value="Unassembled WGS sequence"/>
</dbReference>
<name>A0AB38FUF6_9ENTR</name>